<feature type="domain" description="DUF4773" evidence="2">
    <location>
        <begin position="56"/>
        <end position="113"/>
    </location>
</feature>
<sequence length="146" mass="16161">MLLVLTIALFVGLASSQPGIKAIGDIDTDNFCGCSEEDLPQCGCCVDLQEISQELNYTGKNPPPLCRGLVDVLDICVQFYNISYEEDQFGGCMRIYADVVEPIVDIKLGCYYMQLSKELEVAVNEQARALHFAFQNQQQRKGSHSG</sequence>
<accession>A0A9W9Y8G0</accession>
<evidence type="ECO:0000313" key="3">
    <source>
        <dbReference type="EMBL" id="KAJ7323422.1"/>
    </source>
</evidence>
<feature type="chain" id="PRO_5040764935" description="DUF4773 domain-containing protein" evidence="1">
    <location>
        <begin position="17"/>
        <end position="146"/>
    </location>
</feature>
<reference evidence="3" key="1">
    <citation type="submission" date="2023-01" db="EMBL/GenBank/DDBJ databases">
        <title>Genome assembly of the deep-sea coral Lophelia pertusa.</title>
        <authorList>
            <person name="Herrera S."/>
            <person name="Cordes E."/>
        </authorList>
    </citation>
    <scope>NUCLEOTIDE SEQUENCE</scope>
    <source>
        <strain evidence="3">USNM1676648</strain>
        <tissue evidence="3">Polyp</tissue>
    </source>
</reference>
<dbReference type="Pfam" id="PF15998">
    <property type="entry name" value="DUF4773"/>
    <property type="match status" value="1"/>
</dbReference>
<dbReference type="AlphaFoldDB" id="A0A9W9Y8G0"/>
<dbReference type="Proteomes" id="UP001163046">
    <property type="component" value="Unassembled WGS sequence"/>
</dbReference>
<evidence type="ECO:0000256" key="1">
    <source>
        <dbReference type="SAM" id="SignalP"/>
    </source>
</evidence>
<keyword evidence="4" id="KW-1185">Reference proteome</keyword>
<comment type="caution">
    <text evidence="3">The sequence shown here is derived from an EMBL/GenBank/DDBJ whole genome shotgun (WGS) entry which is preliminary data.</text>
</comment>
<proteinExistence type="predicted"/>
<dbReference type="OrthoDB" id="5958784at2759"/>
<evidence type="ECO:0000259" key="2">
    <source>
        <dbReference type="Pfam" id="PF15998"/>
    </source>
</evidence>
<dbReference type="InterPro" id="IPR031941">
    <property type="entry name" value="DUF4773"/>
</dbReference>
<keyword evidence="1" id="KW-0732">Signal</keyword>
<feature type="signal peptide" evidence="1">
    <location>
        <begin position="1"/>
        <end position="16"/>
    </location>
</feature>
<dbReference type="EMBL" id="MU827815">
    <property type="protein sequence ID" value="KAJ7323422.1"/>
    <property type="molecule type" value="Genomic_DNA"/>
</dbReference>
<organism evidence="3 4">
    <name type="scientific">Desmophyllum pertusum</name>
    <dbReference type="NCBI Taxonomy" id="174260"/>
    <lineage>
        <taxon>Eukaryota</taxon>
        <taxon>Metazoa</taxon>
        <taxon>Cnidaria</taxon>
        <taxon>Anthozoa</taxon>
        <taxon>Hexacorallia</taxon>
        <taxon>Scleractinia</taxon>
        <taxon>Caryophylliina</taxon>
        <taxon>Caryophylliidae</taxon>
        <taxon>Desmophyllum</taxon>
    </lineage>
</organism>
<gene>
    <name evidence="3" type="ORF">OS493_031898</name>
</gene>
<protein>
    <recommendedName>
        <fullName evidence="2">DUF4773 domain-containing protein</fullName>
    </recommendedName>
</protein>
<evidence type="ECO:0000313" key="4">
    <source>
        <dbReference type="Proteomes" id="UP001163046"/>
    </source>
</evidence>
<name>A0A9W9Y8G0_9CNID</name>